<name>A0A742KYY2_SALER</name>
<accession>A0A742KYY2</accession>
<evidence type="ECO:0000313" key="1">
    <source>
        <dbReference type="EMBL" id="HAF1404922.1"/>
    </source>
</evidence>
<organism evidence="1">
    <name type="scientific">Salmonella enterica</name>
    <name type="common">Salmonella choleraesuis</name>
    <dbReference type="NCBI Taxonomy" id="28901"/>
    <lineage>
        <taxon>Bacteria</taxon>
        <taxon>Pseudomonadati</taxon>
        <taxon>Pseudomonadota</taxon>
        <taxon>Gammaproteobacteria</taxon>
        <taxon>Enterobacterales</taxon>
        <taxon>Enterobacteriaceae</taxon>
        <taxon>Salmonella</taxon>
    </lineage>
</organism>
<reference evidence="1" key="1">
    <citation type="journal article" date="2018" name="Genome Biol.">
        <title>SKESA: strategic k-mer extension for scrupulous assemblies.</title>
        <authorList>
            <person name="Souvorov A."/>
            <person name="Agarwala R."/>
            <person name="Lipman D.J."/>
        </authorList>
    </citation>
    <scope>NUCLEOTIDE SEQUENCE</scope>
    <source>
        <strain evidence="1">MA.CK_93/00017804</strain>
    </source>
</reference>
<dbReference type="EMBL" id="DAAUNA010000010">
    <property type="protein sequence ID" value="HAF1404922.1"/>
    <property type="molecule type" value="Genomic_DNA"/>
</dbReference>
<comment type="caution">
    <text evidence="1">The sequence shown here is derived from an EMBL/GenBank/DDBJ whole genome shotgun (WGS) entry which is preliminary data.</text>
</comment>
<gene>
    <name evidence="1" type="ORF">G8M00_003500</name>
</gene>
<reference evidence="1" key="2">
    <citation type="submission" date="2020-02" db="EMBL/GenBank/DDBJ databases">
        <authorList>
            <consortium name="NCBI Pathogen Detection Project"/>
        </authorList>
    </citation>
    <scope>NUCLEOTIDE SEQUENCE</scope>
    <source>
        <strain evidence="1">MA.CK_93/00017804</strain>
    </source>
</reference>
<proteinExistence type="predicted"/>
<protein>
    <submittedName>
        <fullName evidence="1">Uncharacterized protein</fullName>
    </submittedName>
</protein>
<dbReference type="AlphaFoldDB" id="A0A742KYY2"/>
<sequence length="109" mass="11651">MEQKHTPGPWYAVPNNSFIDITTAPGCYSGKTIADTCSSGYSFDNGDCINGETTVANAKLIAAAPELLEACLSVRNRLFIAGYEPEADSTDPNKLLLAQLINVIDKALN</sequence>